<dbReference type="InterPro" id="IPR019793">
    <property type="entry name" value="Peroxidases_heam-ligand_BS"/>
</dbReference>
<dbReference type="Gene3D" id="1.10.420.10">
    <property type="entry name" value="Peroxidase, domain 2"/>
    <property type="match status" value="1"/>
</dbReference>
<dbReference type="Proteomes" id="UP001605036">
    <property type="component" value="Unassembled WGS sequence"/>
</dbReference>
<protein>
    <recommendedName>
        <fullName evidence="14">Peroxidase</fullName>
        <ecNumber evidence="14">1.11.1.7</ecNumber>
    </recommendedName>
</protein>
<feature type="binding site" evidence="11">
    <location>
        <position position="128"/>
    </location>
    <ligand>
        <name>Ca(2+)</name>
        <dbReference type="ChEBI" id="CHEBI:29108"/>
        <label>1</label>
    </ligand>
</feature>
<keyword evidence="4 14" id="KW-0349">Heme</keyword>
<dbReference type="GO" id="GO:0046872">
    <property type="term" value="F:metal ion binding"/>
    <property type="evidence" value="ECO:0007669"/>
    <property type="project" value="UniProtKB-UniRule"/>
</dbReference>
<feature type="domain" description="Plant heme peroxidase family profile" evidence="15">
    <location>
        <begin position="90"/>
        <end position="382"/>
    </location>
</feature>
<comment type="similarity">
    <text evidence="2">Belongs to the peroxidase family. Ascorbate peroxidase subfamily.</text>
</comment>
<dbReference type="PRINTS" id="PR00461">
    <property type="entry name" value="PLPEROXIDASE"/>
</dbReference>
<feature type="disulfide bond" evidence="13">
    <location>
        <begin position="181"/>
        <end position="378"/>
    </location>
</feature>
<accession>A0ABD1Z1V6</accession>
<dbReference type="EC" id="1.11.1.7" evidence="14"/>
<feature type="binding site" evidence="11">
    <location>
        <position position="148"/>
    </location>
    <ligand>
        <name>Ca(2+)</name>
        <dbReference type="ChEBI" id="CHEBI:29108"/>
        <label>1</label>
    </ligand>
</feature>
<dbReference type="GO" id="GO:0006979">
    <property type="term" value="P:response to oxidative stress"/>
    <property type="evidence" value="ECO:0007669"/>
    <property type="project" value="UniProtKB-UniRule"/>
</dbReference>
<dbReference type="PROSITE" id="PS50873">
    <property type="entry name" value="PEROXIDASE_4"/>
    <property type="match status" value="1"/>
</dbReference>
<evidence type="ECO:0000256" key="4">
    <source>
        <dbReference type="ARBA" id="ARBA00022617"/>
    </source>
</evidence>
<comment type="similarity">
    <text evidence="14">Belongs to the peroxidase family. Classical plant (class III) peroxidase subfamily.</text>
</comment>
<evidence type="ECO:0000256" key="13">
    <source>
        <dbReference type="PIRSR" id="PIRSR600823-5"/>
    </source>
</evidence>
<organism evidence="16 17">
    <name type="scientific">Riccia fluitans</name>
    <dbReference type="NCBI Taxonomy" id="41844"/>
    <lineage>
        <taxon>Eukaryota</taxon>
        <taxon>Viridiplantae</taxon>
        <taxon>Streptophyta</taxon>
        <taxon>Embryophyta</taxon>
        <taxon>Marchantiophyta</taxon>
        <taxon>Marchantiopsida</taxon>
        <taxon>Marchantiidae</taxon>
        <taxon>Marchantiales</taxon>
        <taxon>Ricciaceae</taxon>
        <taxon>Riccia</taxon>
    </lineage>
</organism>
<dbReference type="GO" id="GO:0042744">
    <property type="term" value="P:hydrogen peroxide catabolic process"/>
    <property type="evidence" value="ECO:0007669"/>
    <property type="project" value="UniProtKB-KW"/>
</dbReference>
<keyword evidence="11 14" id="KW-0106">Calcium</keyword>
<evidence type="ECO:0000256" key="12">
    <source>
        <dbReference type="PIRSR" id="PIRSR600823-4"/>
    </source>
</evidence>
<comment type="catalytic activity">
    <reaction evidence="1 14">
        <text>2 a phenolic donor + H2O2 = 2 a phenolic radical donor + 2 H2O</text>
        <dbReference type="Rhea" id="RHEA:56136"/>
        <dbReference type="ChEBI" id="CHEBI:15377"/>
        <dbReference type="ChEBI" id="CHEBI:16240"/>
        <dbReference type="ChEBI" id="CHEBI:139520"/>
        <dbReference type="ChEBI" id="CHEBI:139521"/>
        <dbReference type="EC" id="1.11.1.7"/>
    </reaction>
</comment>
<evidence type="ECO:0000256" key="8">
    <source>
        <dbReference type="ARBA" id="ARBA00023157"/>
    </source>
</evidence>
<keyword evidence="5 11" id="KW-0479">Metal-binding</keyword>
<dbReference type="CDD" id="cd00693">
    <property type="entry name" value="secretory_peroxidase"/>
    <property type="match status" value="1"/>
</dbReference>
<evidence type="ECO:0000256" key="3">
    <source>
        <dbReference type="ARBA" id="ARBA00022559"/>
    </source>
</evidence>
<evidence type="ECO:0000256" key="7">
    <source>
        <dbReference type="ARBA" id="ARBA00023004"/>
    </source>
</evidence>
<dbReference type="PANTHER" id="PTHR31517">
    <property type="match status" value="1"/>
</dbReference>
<evidence type="ECO:0000256" key="5">
    <source>
        <dbReference type="ARBA" id="ARBA00022723"/>
    </source>
</evidence>
<feature type="binding site" evidence="11">
    <location>
        <position position="312"/>
    </location>
    <ligand>
        <name>Ca(2+)</name>
        <dbReference type="ChEBI" id="CHEBI:29108"/>
        <label>2</label>
    </ligand>
</feature>
<dbReference type="AlphaFoldDB" id="A0ABD1Z1V6"/>
<comment type="cofactor">
    <cofactor evidence="11 14">
        <name>Ca(2+)</name>
        <dbReference type="ChEBI" id="CHEBI:29108"/>
    </cofactor>
    <text evidence="11 14">Binds 2 calcium ions per subunit.</text>
</comment>
<dbReference type="FunFam" id="1.10.420.10:FF:000001">
    <property type="entry name" value="Peroxidase"/>
    <property type="match status" value="1"/>
</dbReference>
<name>A0ABD1Z1V6_9MARC</name>
<feature type="disulfide bond" evidence="13">
    <location>
        <begin position="259"/>
        <end position="292"/>
    </location>
</feature>
<keyword evidence="14" id="KW-0964">Secreted</keyword>
<feature type="binding site" evidence="11">
    <location>
        <position position="131"/>
    </location>
    <ligand>
        <name>Ca(2+)</name>
        <dbReference type="ChEBI" id="CHEBI:29108"/>
        <label>1</label>
    </ligand>
</feature>
<dbReference type="GO" id="GO:0140825">
    <property type="term" value="F:lactoperoxidase activity"/>
    <property type="evidence" value="ECO:0007669"/>
    <property type="project" value="UniProtKB-EC"/>
</dbReference>
<dbReference type="PANTHER" id="PTHR31517:SF48">
    <property type="entry name" value="PEROXIDASE 16-RELATED"/>
    <property type="match status" value="1"/>
</dbReference>
<dbReference type="Pfam" id="PF00141">
    <property type="entry name" value="peroxidase"/>
    <property type="match status" value="1"/>
</dbReference>
<evidence type="ECO:0000256" key="6">
    <source>
        <dbReference type="ARBA" id="ARBA00023002"/>
    </source>
</evidence>
<feature type="binding site" evidence="11">
    <location>
        <position position="133"/>
    </location>
    <ligand>
        <name>Ca(2+)</name>
        <dbReference type="ChEBI" id="CHEBI:29108"/>
        <label>1</label>
    </ligand>
</feature>
<evidence type="ECO:0000256" key="1">
    <source>
        <dbReference type="ARBA" id="ARBA00000189"/>
    </source>
</evidence>
<feature type="binding site" evidence="11">
    <location>
        <position position="253"/>
    </location>
    <ligand>
        <name>Ca(2+)</name>
        <dbReference type="ChEBI" id="CHEBI:29108"/>
        <label>2</label>
    </ligand>
</feature>
<dbReference type="GO" id="GO:0020037">
    <property type="term" value="F:heme binding"/>
    <property type="evidence" value="ECO:0007669"/>
    <property type="project" value="UniProtKB-UniRule"/>
</dbReference>
<feature type="binding site" evidence="11">
    <location>
        <position position="305"/>
    </location>
    <ligand>
        <name>Ca(2+)</name>
        <dbReference type="ChEBI" id="CHEBI:29108"/>
        <label>2</label>
    </ligand>
</feature>
<comment type="cofactor">
    <cofactor evidence="11 14">
        <name>heme b</name>
        <dbReference type="ChEBI" id="CHEBI:60344"/>
    </cofactor>
    <text evidence="11 14">Binds 1 heme b (iron(II)-protoporphyrin IX) group per subunit.</text>
</comment>
<dbReference type="PROSITE" id="PS00435">
    <property type="entry name" value="PEROXIDASE_1"/>
    <property type="match status" value="1"/>
</dbReference>
<feature type="site" description="Transition state stabilizer" evidence="12">
    <location>
        <position position="123"/>
    </location>
</feature>
<dbReference type="SUPFAM" id="SSF48113">
    <property type="entry name" value="Heme-dependent peroxidases"/>
    <property type="match status" value="1"/>
</dbReference>
<feature type="binding site" evidence="11">
    <location>
        <position position="137"/>
    </location>
    <ligand>
        <name>Ca(2+)</name>
        <dbReference type="ChEBI" id="CHEBI:29108"/>
        <label>1</label>
    </ligand>
</feature>
<dbReference type="InterPro" id="IPR010255">
    <property type="entry name" value="Haem_peroxidase_sf"/>
</dbReference>
<evidence type="ECO:0000256" key="11">
    <source>
        <dbReference type="PIRSR" id="PIRSR600823-3"/>
    </source>
</evidence>
<comment type="function">
    <text evidence="14">Removal of H(2)O(2), oxidation of toxic reductants, biosynthesis and degradation of lignin, suberization, auxin catabolism, response to environmental stresses such as wounding, pathogen attack and oxidative stress.</text>
</comment>
<evidence type="ECO:0000256" key="14">
    <source>
        <dbReference type="RuleBase" id="RU362060"/>
    </source>
</evidence>
<keyword evidence="7 11" id="KW-0408">Iron</keyword>
<sequence>MKTDEASVANALLQPTLPRAHSYSLRSRLRIRTSMRTRYKAAISFDLRQISQGMTTYSQYKEQWVCGTLFLVGLLAAAAAASDTTSGGEDYYSSTCPQATVTVRYMVNSFVKQNRNLAGGFQRLHFHDCFVRGCDASVLLSSTVNATEMDSIANKGSLRGFEEINMIKTVLESLCPATVSCADILALAARDATVRGGGPSWPVALGRKDGFLSLQEEADALPGPYMTYDQLVACFAAVGLSEQDMVVLSGAHTLGRAQCRTVLSRLYNYNGVSNMTDPFLDARLARQLKRKCPPDVRPGAFLPMDPTKNIFDHLYFCAVLARRGLLGSDAQLLTSPVGLELVTKYCQPDSSFFSDFAAAMVKMGNINWATQGEIRRNCSVINENVAAIHMPLPSR</sequence>
<gene>
    <name evidence="16" type="ORF">R1flu_009358</name>
</gene>
<keyword evidence="17" id="KW-1185">Reference proteome</keyword>
<evidence type="ECO:0000313" key="17">
    <source>
        <dbReference type="Proteomes" id="UP001605036"/>
    </source>
</evidence>
<evidence type="ECO:0000256" key="9">
    <source>
        <dbReference type="PIRSR" id="PIRSR600823-1"/>
    </source>
</evidence>
<feature type="binding site" evidence="10">
    <location>
        <position position="222"/>
    </location>
    <ligand>
        <name>substrate</name>
    </ligand>
</feature>
<dbReference type="EMBL" id="JBHFFA010000002">
    <property type="protein sequence ID" value="KAL2641771.1"/>
    <property type="molecule type" value="Genomic_DNA"/>
</dbReference>
<reference evidence="16 17" key="1">
    <citation type="submission" date="2024-09" db="EMBL/GenBank/DDBJ databases">
        <title>Chromosome-scale assembly of Riccia fluitans.</title>
        <authorList>
            <person name="Paukszto L."/>
            <person name="Sawicki J."/>
            <person name="Karawczyk K."/>
            <person name="Piernik-Szablinska J."/>
            <person name="Szczecinska M."/>
            <person name="Mazdziarz M."/>
        </authorList>
    </citation>
    <scope>NUCLEOTIDE SEQUENCE [LARGE SCALE GENOMIC DNA]</scope>
    <source>
        <strain evidence="16">Rf_01</strain>
        <tissue evidence="16">Aerial parts of the thallus</tissue>
    </source>
</reference>
<dbReference type="Gene3D" id="1.10.520.10">
    <property type="match status" value="1"/>
</dbReference>
<dbReference type="InterPro" id="IPR002016">
    <property type="entry name" value="Haem_peroxidase"/>
</dbReference>
<feature type="active site" description="Proton acceptor" evidence="9">
    <location>
        <position position="127"/>
    </location>
</feature>
<evidence type="ECO:0000259" key="15">
    <source>
        <dbReference type="PROSITE" id="PS50873"/>
    </source>
</evidence>
<keyword evidence="6 14" id="KW-0560">Oxidoreductase</keyword>
<dbReference type="GO" id="GO:0005576">
    <property type="term" value="C:extracellular region"/>
    <property type="evidence" value="ECO:0007669"/>
    <property type="project" value="UniProtKB-SubCell"/>
</dbReference>
<keyword evidence="3 14" id="KW-0575">Peroxidase</keyword>
<keyword evidence="8 13" id="KW-1015">Disulfide bond</keyword>
<comment type="caution">
    <text evidence="16">The sequence shown here is derived from an EMBL/GenBank/DDBJ whole genome shotgun (WGS) entry which is preliminary data.</text>
</comment>
<comment type="subcellular location">
    <subcellularLocation>
        <location evidence="14">Secreted</location>
    </subcellularLocation>
</comment>
<dbReference type="PRINTS" id="PR00458">
    <property type="entry name" value="PEROXIDASE"/>
</dbReference>
<feature type="disulfide bond" evidence="13">
    <location>
        <begin position="129"/>
        <end position="134"/>
    </location>
</feature>
<evidence type="ECO:0000256" key="2">
    <source>
        <dbReference type="ARBA" id="ARBA00006873"/>
    </source>
</evidence>
<evidence type="ECO:0000256" key="10">
    <source>
        <dbReference type="PIRSR" id="PIRSR600823-2"/>
    </source>
</evidence>
<dbReference type="InterPro" id="IPR000823">
    <property type="entry name" value="Peroxidase_pln"/>
</dbReference>
<feature type="disulfide bond" evidence="13">
    <location>
        <begin position="96"/>
        <end position="175"/>
    </location>
</feature>
<feature type="binding site" description="axial binding residue" evidence="11">
    <location>
        <position position="252"/>
    </location>
    <ligand>
        <name>heme b</name>
        <dbReference type="ChEBI" id="CHEBI:60344"/>
    </ligand>
    <ligandPart>
        <name>Fe</name>
        <dbReference type="ChEBI" id="CHEBI:18248"/>
    </ligandPart>
</feature>
<proteinExistence type="inferred from homology"/>
<dbReference type="InterPro" id="IPR033905">
    <property type="entry name" value="Secretory_peroxidase"/>
</dbReference>
<feature type="binding site" evidence="11">
    <location>
        <position position="135"/>
    </location>
    <ligand>
        <name>Ca(2+)</name>
        <dbReference type="ChEBI" id="CHEBI:29108"/>
        <label>1</label>
    </ligand>
</feature>
<evidence type="ECO:0000313" key="16">
    <source>
        <dbReference type="EMBL" id="KAL2641771.1"/>
    </source>
</evidence>
<keyword evidence="14" id="KW-0376">Hydrogen peroxide</keyword>